<dbReference type="GO" id="GO:0008180">
    <property type="term" value="C:COP9 signalosome"/>
    <property type="evidence" value="ECO:0007669"/>
    <property type="project" value="UniProtKB-KW"/>
</dbReference>
<dbReference type="Pfam" id="PF22061">
    <property type="entry name" value="CSN7_HB_subdom"/>
    <property type="match status" value="1"/>
</dbReference>
<evidence type="ECO:0000313" key="7">
    <source>
        <dbReference type="Proteomes" id="UP000292702"/>
    </source>
</evidence>
<dbReference type="InterPro" id="IPR026243">
    <property type="entry name" value="HAUS1"/>
</dbReference>
<feature type="compositionally biased region" description="Basic and acidic residues" evidence="4">
    <location>
        <begin position="204"/>
        <end position="214"/>
    </location>
</feature>
<feature type="compositionally biased region" description="Acidic residues" evidence="4">
    <location>
        <begin position="265"/>
        <end position="275"/>
    </location>
</feature>
<proteinExistence type="inferred from homology"/>
<feature type="compositionally biased region" description="Basic and acidic residues" evidence="4">
    <location>
        <begin position="238"/>
        <end position="264"/>
    </location>
</feature>
<evidence type="ECO:0000313" key="6">
    <source>
        <dbReference type="EMBL" id="TCD68600.1"/>
    </source>
</evidence>
<dbReference type="PROSITE" id="PS50250">
    <property type="entry name" value="PCI"/>
    <property type="match status" value="1"/>
</dbReference>
<dbReference type="Pfam" id="PF01399">
    <property type="entry name" value="PCI"/>
    <property type="match status" value="1"/>
</dbReference>
<dbReference type="AlphaFoldDB" id="A0A4R0RJ16"/>
<feature type="domain" description="PCI" evidence="5">
    <location>
        <begin position="1"/>
        <end position="144"/>
    </location>
</feature>
<dbReference type="PANTHER" id="PTHR15350:SF5">
    <property type="entry name" value="COP9 SIGNALOSOME COMPLEX SUBUNIT 7"/>
    <property type="match status" value="1"/>
</dbReference>
<dbReference type="InterPro" id="IPR045237">
    <property type="entry name" value="COPS7/eIF3m"/>
</dbReference>
<dbReference type="STRING" id="92696.A0A4R0RJ16"/>
<dbReference type="SMART" id="SM00088">
    <property type="entry name" value="PINT"/>
    <property type="match status" value="1"/>
</dbReference>
<keyword evidence="7" id="KW-1185">Reference proteome</keyword>
<sequence length="702" mass="79522">MDLGANAVAKLEPFLLMSKSAKGAAAAKLVQDATSANGLSSNPQHASFFSLLELFAYRTYGDYLQHKDSLPALNQAQTTKLKHLTLVSLAMEKRILPYSVLLEQLQMPSIRELEDLIIDAIYQDVIRGKLDQKAQQFEVEYTIGRDVEPAKVESLLKALQNWASTTSAVLTTLDDRLTLLKQQAKTEKEVHAAHDKIVQQNLRDVTEKQREVKLSRNNPTGGPALRSGPTAAGLALMEKQKEKEREAARERERQQERQNSKGNEENVDNMDVDEPADTKGKGRPTAPSSAADSKDHILLRTSSTSNYWTKQRVSQIYQSKKCQKEDWPNHKVQCGANRKMRKHLSDVDDLLNIARVLSDEDLDLSLVSTINEELGEFLKRFRPMIRRAGYCCLKIKHNPDAWSKYVFQLRVERIRKPPKNSKVWERYKVVSGEALSIAGLLKEHDGFRTLMPQFERYHEGNVRVGCIGTVTTFIVCDSAKLGDDHDVRSEGKTAGRPLHPGKDYAFLGDVKVNPEVEQYLIALSDVAGELDLDELTYASFLSAVSDFSSEELAAKRSLLHLQDAEDMLLEHLTSVKHEEDTINKWIEAQRSNASSTDTASLERKKTQLYAKSKEYQRELEKVKASIPTDRPPMTVTELAEYKERLQKKDQELKMKRAKIQAYHGLPPNVDLARLELQKARDDHLQLVQLRERLLSRMAQNMA</sequence>
<comment type="caution">
    <text evidence="6">The sequence shown here is derived from an EMBL/GenBank/DDBJ whole genome shotgun (WGS) entry which is preliminary data.</text>
</comment>
<evidence type="ECO:0000256" key="3">
    <source>
        <dbReference type="SAM" id="Coils"/>
    </source>
</evidence>
<keyword evidence="3" id="KW-0175">Coiled coil</keyword>
<protein>
    <recommendedName>
        <fullName evidence="5">PCI domain-containing protein</fullName>
    </recommendedName>
</protein>
<evidence type="ECO:0000256" key="1">
    <source>
        <dbReference type="ARBA" id="ARBA00008482"/>
    </source>
</evidence>
<evidence type="ECO:0000256" key="2">
    <source>
        <dbReference type="ARBA" id="ARBA00022790"/>
    </source>
</evidence>
<dbReference type="Proteomes" id="UP000292702">
    <property type="component" value="Unassembled WGS sequence"/>
</dbReference>
<name>A0A4R0RJ16_9APHY</name>
<reference evidence="6 7" key="1">
    <citation type="submission" date="2018-11" db="EMBL/GenBank/DDBJ databases">
        <title>Genome assembly of Steccherinum ochraceum LE-BIN_3174, the white-rot fungus of the Steccherinaceae family (The Residual Polyporoid clade, Polyporales, Basidiomycota).</title>
        <authorList>
            <person name="Fedorova T.V."/>
            <person name="Glazunova O.A."/>
            <person name="Landesman E.O."/>
            <person name="Moiseenko K.V."/>
            <person name="Psurtseva N.V."/>
            <person name="Savinova O.S."/>
            <person name="Shakhova N.V."/>
            <person name="Tyazhelova T.V."/>
            <person name="Vasina D.V."/>
        </authorList>
    </citation>
    <scope>NUCLEOTIDE SEQUENCE [LARGE SCALE GENOMIC DNA]</scope>
    <source>
        <strain evidence="6 7">LE-BIN_3174</strain>
    </source>
</reference>
<dbReference type="Pfam" id="PF25762">
    <property type="entry name" value="HAUS1"/>
    <property type="match status" value="1"/>
</dbReference>
<keyword evidence="2" id="KW-0736">Signalosome</keyword>
<dbReference type="Gene3D" id="6.10.140.2220">
    <property type="match status" value="1"/>
</dbReference>
<gene>
    <name evidence="6" type="ORF">EIP91_010391</name>
</gene>
<accession>A0A4R0RJ16</accession>
<evidence type="ECO:0000259" key="5">
    <source>
        <dbReference type="PROSITE" id="PS50250"/>
    </source>
</evidence>
<organism evidence="6 7">
    <name type="scientific">Steccherinum ochraceum</name>
    <dbReference type="NCBI Taxonomy" id="92696"/>
    <lineage>
        <taxon>Eukaryota</taxon>
        <taxon>Fungi</taxon>
        <taxon>Dikarya</taxon>
        <taxon>Basidiomycota</taxon>
        <taxon>Agaricomycotina</taxon>
        <taxon>Agaricomycetes</taxon>
        <taxon>Polyporales</taxon>
        <taxon>Steccherinaceae</taxon>
        <taxon>Steccherinum</taxon>
    </lineage>
</organism>
<dbReference type="EMBL" id="RWJN01000062">
    <property type="protein sequence ID" value="TCD68600.1"/>
    <property type="molecule type" value="Genomic_DNA"/>
</dbReference>
<evidence type="ECO:0000256" key="4">
    <source>
        <dbReference type="SAM" id="MobiDB-lite"/>
    </source>
</evidence>
<dbReference type="InterPro" id="IPR000717">
    <property type="entry name" value="PCI_dom"/>
</dbReference>
<feature type="region of interest" description="Disordered" evidence="4">
    <location>
        <begin position="200"/>
        <end position="298"/>
    </location>
</feature>
<feature type="coiled-coil region" evidence="3">
    <location>
        <begin position="598"/>
        <end position="658"/>
    </location>
</feature>
<comment type="similarity">
    <text evidence="1">Belongs to the CSN7/EIF3M family. CSN7 subfamily.</text>
</comment>
<dbReference type="OrthoDB" id="10265275at2759"/>
<dbReference type="PANTHER" id="PTHR15350">
    <property type="entry name" value="COP9 SIGNALOSOME COMPLEX SUBUNIT 7/DENDRITIC CELL PROTEIN GA17"/>
    <property type="match status" value="1"/>
</dbReference>